<evidence type="ECO:0008006" key="4">
    <source>
        <dbReference type="Google" id="ProtNLM"/>
    </source>
</evidence>
<keyword evidence="3" id="KW-1185">Reference proteome</keyword>
<proteinExistence type="predicted"/>
<evidence type="ECO:0000256" key="1">
    <source>
        <dbReference type="SAM" id="MobiDB-lite"/>
    </source>
</evidence>
<reference evidence="3" key="1">
    <citation type="submission" date="2017-03" db="EMBL/GenBank/DDBJ databases">
        <title>Phytopthora megakarya and P. palmivora, two closely related causual agents of cacao black pod achieved similar genome size and gene model numbers by different mechanisms.</title>
        <authorList>
            <person name="Ali S."/>
            <person name="Shao J."/>
            <person name="Larry D.J."/>
            <person name="Kronmiller B."/>
            <person name="Shen D."/>
            <person name="Strem M.D."/>
            <person name="Melnick R.L."/>
            <person name="Guiltinan M.J."/>
            <person name="Tyler B.M."/>
            <person name="Meinhardt L.W."/>
            <person name="Bailey B.A."/>
        </authorList>
    </citation>
    <scope>NUCLEOTIDE SEQUENCE [LARGE SCALE GENOMIC DNA]</scope>
    <source>
        <strain evidence="3">zdho120</strain>
    </source>
</reference>
<comment type="caution">
    <text evidence="2">The sequence shown here is derived from an EMBL/GenBank/DDBJ whole genome shotgun (WGS) entry which is preliminary data.</text>
</comment>
<feature type="compositionally biased region" description="Basic and acidic residues" evidence="1">
    <location>
        <begin position="155"/>
        <end position="167"/>
    </location>
</feature>
<feature type="region of interest" description="Disordered" evidence="1">
    <location>
        <begin position="146"/>
        <end position="167"/>
    </location>
</feature>
<accession>A0A225UQM3</accession>
<feature type="non-terminal residue" evidence="2">
    <location>
        <position position="167"/>
    </location>
</feature>
<dbReference type="EMBL" id="NBNE01013776">
    <property type="protein sequence ID" value="OWY94826.1"/>
    <property type="molecule type" value="Genomic_DNA"/>
</dbReference>
<dbReference type="AlphaFoldDB" id="A0A225UQM3"/>
<protein>
    <recommendedName>
        <fullName evidence="4">Retrotransposon gag domain-containing protein</fullName>
    </recommendedName>
</protein>
<evidence type="ECO:0000313" key="3">
    <source>
        <dbReference type="Proteomes" id="UP000198211"/>
    </source>
</evidence>
<name>A0A225UQM3_9STRA</name>
<gene>
    <name evidence="2" type="ORF">PHMEG_00035336</name>
</gene>
<dbReference type="Proteomes" id="UP000198211">
    <property type="component" value="Unassembled WGS sequence"/>
</dbReference>
<organism evidence="2 3">
    <name type="scientific">Phytophthora megakarya</name>
    <dbReference type="NCBI Taxonomy" id="4795"/>
    <lineage>
        <taxon>Eukaryota</taxon>
        <taxon>Sar</taxon>
        <taxon>Stramenopiles</taxon>
        <taxon>Oomycota</taxon>
        <taxon>Peronosporomycetes</taxon>
        <taxon>Peronosporales</taxon>
        <taxon>Peronosporaceae</taxon>
        <taxon>Phytophthora</taxon>
    </lineage>
</organism>
<evidence type="ECO:0000313" key="2">
    <source>
        <dbReference type="EMBL" id="OWY94826.1"/>
    </source>
</evidence>
<sequence>MFDEKASISDRKNWWEKFTNMPVQGGWTNQLENLTAEFRRKYLKSRTSEPERYFTVRQKSSDSALDFFYRLNEAAVKAGIKYYKSKKEREEHIKRFLKNRKDYQLKQDRYAVVDGYDSSSSQKHDFRADNILSSRHRPKERAFVSLSEDEAGWESEGHVRFEDEAEE</sequence>